<accession>A0A2N5T7C6</accession>
<dbReference type="InterPro" id="IPR052925">
    <property type="entry name" value="Phage_Integrase-like_Recomb"/>
</dbReference>
<name>A0A2N5T7C6_9BASI</name>
<dbReference type="Proteomes" id="UP000235388">
    <property type="component" value="Unassembled WGS sequence"/>
</dbReference>
<dbReference type="EMBL" id="PGCJ01000784">
    <property type="protein sequence ID" value="PLW21366.1"/>
    <property type="molecule type" value="Genomic_DNA"/>
</dbReference>
<proteinExistence type="predicted"/>
<protein>
    <recommendedName>
        <fullName evidence="4">Core-binding (CB) domain-containing protein</fullName>
    </recommendedName>
</protein>
<keyword evidence="3" id="KW-1185">Reference proteome</keyword>
<dbReference type="STRING" id="200324.A0A2N5T7C6"/>
<gene>
    <name evidence="2" type="ORF">PCANC_03855</name>
</gene>
<feature type="region of interest" description="Disordered" evidence="1">
    <location>
        <begin position="184"/>
        <end position="206"/>
    </location>
</feature>
<dbReference type="OrthoDB" id="2794913at2759"/>
<feature type="region of interest" description="Disordered" evidence="1">
    <location>
        <begin position="363"/>
        <end position="407"/>
    </location>
</feature>
<comment type="caution">
    <text evidence="2">The sequence shown here is derived from an EMBL/GenBank/DDBJ whole genome shotgun (WGS) entry which is preliminary data.</text>
</comment>
<evidence type="ECO:0000313" key="2">
    <source>
        <dbReference type="EMBL" id="PLW21366.1"/>
    </source>
</evidence>
<sequence length="407" mass="45193">MLELEKIQPFLRDGSHEQTKTPIDLHMLRGYEMNTLISYNAAVKKLGKSMEAKGVKDFKLPLSCDNIYNFCYWAGREEGKQEEQDVTAKTLDKYLYGLKAWHLFHKKQYPTVSDARVKVMLRASAKEAAEAPTKEKKEAVKIQHLVFLVEALWGGSPEDQALLDLSLVAFWSLARLGELTYHSERRPPSERSEVRKQDALVRDHHSKAKISLRDAKTSKPGETQELILLAQKHCLCPVQALLRRMKEAILPEDSQKTHYSGTTTKGTVGGASLRFALEVPVAVIKKLGRWESDCYKVYIRPYSKEEANLRPGFGYEVGLPLSGRVLDSQVELSFPARSNLHLASLGHPRLAAHFSSPLPGGLGVGRMAQAGGMDSPPPPTHTPEGLGDCPLGNSPGLPRGHKTLDKS</sequence>
<reference evidence="2 3" key="1">
    <citation type="submission" date="2017-11" db="EMBL/GenBank/DDBJ databases">
        <title>De novo assembly and phasing of dikaryotic genomes from two isolates of Puccinia coronata f. sp. avenae, the causal agent of oat crown rust.</title>
        <authorList>
            <person name="Miller M.E."/>
            <person name="Zhang Y."/>
            <person name="Omidvar V."/>
            <person name="Sperschneider J."/>
            <person name="Schwessinger B."/>
            <person name="Raley C."/>
            <person name="Palmer J.M."/>
            <person name="Garnica D."/>
            <person name="Upadhyaya N."/>
            <person name="Rathjen J."/>
            <person name="Taylor J.M."/>
            <person name="Park R.F."/>
            <person name="Dodds P.N."/>
            <person name="Hirsch C.D."/>
            <person name="Kianian S.F."/>
            <person name="Figueroa M."/>
        </authorList>
    </citation>
    <scope>NUCLEOTIDE SEQUENCE [LARGE SCALE GENOMIC DNA]</scope>
    <source>
        <strain evidence="2">12NC29</strain>
    </source>
</reference>
<evidence type="ECO:0000313" key="3">
    <source>
        <dbReference type="Proteomes" id="UP000235388"/>
    </source>
</evidence>
<dbReference type="PANTHER" id="PTHR34605">
    <property type="entry name" value="PHAGE_INTEGRASE DOMAIN-CONTAINING PROTEIN"/>
    <property type="match status" value="1"/>
</dbReference>
<evidence type="ECO:0000256" key="1">
    <source>
        <dbReference type="SAM" id="MobiDB-lite"/>
    </source>
</evidence>
<feature type="compositionally biased region" description="Basic and acidic residues" evidence="1">
    <location>
        <begin position="184"/>
        <end position="203"/>
    </location>
</feature>
<organism evidence="2 3">
    <name type="scientific">Puccinia coronata f. sp. avenae</name>
    <dbReference type="NCBI Taxonomy" id="200324"/>
    <lineage>
        <taxon>Eukaryota</taxon>
        <taxon>Fungi</taxon>
        <taxon>Dikarya</taxon>
        <taxon>Basidiomycota</taxon>
        <taxon>Pucciniomycotina</taxon>
        <taxon>Pucciniomycetes</taxon>
        <taxon>Pucciniales</taxon>
        <taxon>Pucciniaceae</taxon>
        <taxon>Puccinia</taxon>
    </lineage>
</organism>
<dbReference type="PANTHER" id="PTHR34605:SF3">
    <property type="entry name" value="P CELL-TYPE AGGLUTINATION PROTEIN MAP4-LIKE-RELATED"/>
    <property type="match status" value="1"/>
</dbReference>
<evidence type="ECO:0008006" key="4">
    <source>
        <dbReference type="Google" id="ProtNLM"/>
    </source>
</evidence>
<dbReference type="AlphaFoldDB" id="A0A2N5T7C6"/>